<comment type="catalytic activity">
    <reaction evidence="9">
        <text>D-glucose(out) = D-glucose(in)</text>
        <dbReference type="Rhea" id="RHEA:60376"/>
        <dbReference type="ChEBI" id="CHEBI:4167"/>
    </reaction>
    <physiologicalReaction direction="left-to-right" evidence="9">
        <dbReference type="Rhea" id="RHEA:60377"/>
    </physiologicalReaction>
</comment>
<feature type="transmembrane region" description="Helical" evidence="16">
    <location>
        <begin position="60"/>
        <end position="85"/>
    </location>
</feature>
<evidence type="ECO:0000256" key="11">
    <source>
        <dbReference type="ARBA" id="ARBA00044662"/>
    </source>
</evidence>
<comment type="subunit">
    <text evidence="3">Homodimer.</text>
</comment>
<evidence type="ECO:0000256" key="15">
    <source>
        <dbReference type="RuleBase" id="RU003346"/>
    </source>
</evidence>
<feature type="transmembrane region" description="Helical" evidence="16">
    <location>
        <begin position="92"/>
        <end position="111"/>
    </location>
</feature>
<dbReference type="InterPro" id="IPR020846">
    <property type="entry name" value="MFS_dom"/>
</dbReference>
<evidence type="ECO:0000256" key="14">
    <source>
        <dbReference type="ARBA" id="ARBA00044780"/>
    </source>
</evidence>
<evidence type="ECO:0000256" key="4">
    <source>
        <dbReference type="ARBA" id="ARBA00022448"/>
    </source>
</evidence>
<comment type="subcellular location">
    <subcellularLocation>
        <location evidence="1">Membrane</location>
        <topology evidence="1">Multi-pass membrane protein</topology>
    </subcellularLocation>
</comment>
<comment type="similarity">
    <text evidence="2 15">Belongs to the major facilitator superfamily. Sugar transporter (TC 2.A.1.1) family.</text>
</comment>
<proteinExistence type="inferred from homology"/>
<feature type="transmembrane region" description="Helical" evidence="16">
    <location>
        <begin position="358"/>
        <end position="383"/>
    </location>
</feature>
<sequence length="503" mass="52852">MCEAAPAAAADEPKHPRIGCTRFLVWIVSLSAISSIISGYDQGVIAGAMLTLQEDLGLTGVELELCVGVINLAAALGGIVTGAIADAKGRRWTITLSNVLFLLGSLLLTIAEDFFTLMVGRVFMGLGVGIALVAAPIFTAEISPAHLRGSLVAMSDVATNAGILLGYAAGLSFYGVVGGWRYMFAIGMLPAGLLAILIWTVPESPRWLAMRGRDNDALAALVRIGDKAYAEAELESIRTSIQNDSTAGEASWKEIFFPADRPTARMLTAGLGVAFFSQACGTEAVTYYIPEVMVNVGLSDYEALVATMGAGGCKVLCLLFASQLFDRLGRRPMLLISAFGLAASFGVVSASYSINLNWLSVVGVCGIMGSFSLGFSPLVYVVGTEVFPNRLRAKAMSLALFITRMLAGIVSISFISLEEGLGPTLLWASFSAIAVSAMVFIFFSVPETMGLELEDVAALFTAGGSSTQKKTATTLLSRVTSRSHQVVEPSVVTEASTAAADRV</sequence>
<reference evidence="18" key="1">
    <citation type="submission" date="2021-01" db="EMBL/GenBank/DDBJ databases">
        <authorList>
            <person name="Corre E."/>
            <person name="Pelletier E."/>
            <person name="Niang G."/>
            <person name="Scheremetjew M."/>
            <person name="Finn R."/>
            <person name="Kale V."/>
            <person name="Holt S."/>
            <person name="Cochrane G."/>
            <person name="Meng A."/>
            <person name="Brown T."/>
            <person name="Cohen L."/>
        </authorList>
    </citation>
    <scope>NUCLEOTIDE SEQUENCE</scope>
    <source>
        <strain evidence="18">SPMC142</strain>
    </source>
</reference>
<dbReference type="EMBL" id="HBIQ01095972">
    <property type="protein sequence ID" value="CAE0594651.1"/>
    <property type="molecule type" value="Transcribed_RNA"/>
</dbReference>
<feature type="transmembrane region" description="Helical" evidence="16">
    <location>
        <begin position="395"/>
        <end position="415"/>
    </location>
</feature>
<name>A0A7S3X432_9SPIT</name>
<evidence type="ECO:0000313" key="18">
    <source>
        <dbReference type="EMBL" id="CAE0594651.1"/>
    </source>
</evidence>
<feature type="transmembrane region" description="Helical" evidence="16">
    <location>
        <begin position="23"/>
        <end position="40"/>
    </location>
</feature>
<comment type="catalytic activity">
    <reaction evidence="12">
        <text>D-glucosamine(out) = D-glucosamine(in)</text>
        <dbReference type="Rhea" id="RHEA:78423"/>
        <dbReference type="ChEBI" id="CHEBI:58723"/>
    </reaction>
    <physiologicalReaction direction="left-to-right" evidence="12">
        <dbReference type="Rhea" id="RHEA:78424"/>
    </physiologicalReaction>
</comment>
<evidence type="ECO:0000256" key="13">
    <source>
        <dbReference type="ARBA" id="ARBA00044710"/>
    </source>
</evidence>
<dbReference type="InterPro" id="IPR005828">
    <property type="entry name" value="MFS_sugar_transport-like"/>
</dbReference>
<dbReference type="PANTHER" id="PTHR48020:SF49">
    <property type="entry name" value="SUGAR TRANSPORTER"/>
    <property type="match status" value="1"/>
</dbReference>
<gene>
    <name evidence="18" type="ORF">SACU0126_LOCUS30562</name>
</gene>
<keyword evidence="7 16" id="KW-0472">Membrane</keyword>
<comment type="catalytic activity">
    <reaction evidence="11">
        <text>D-mannose(out) = D-mannose(in)</text>
        <dbReference type="Rhea" id="RHEA:78391"/>
        <dbReference type="ChEBI" id="CHEBI:4208"/>
    </reaction>
    <physiologicalReaction direction="left-to-right" evidence="11">
        <dbReference type="Rhea" id="RHEA:78392"/>
    </physiologicalReaction>
</comment>
<dbReference type="PANTHER" id="PTHR48020">
    <property type="entry name" value="PROTON MYO-INOSITOL COTRANSPORTER"/>
    <property type="match status" value="1"/>
</dbReference>
<feature type="transmembrane region" description="Helical" evidence="16">
    <location>
        <begin position="427"/>
        <end position="445"/>
    </location>
</feature>
<evidence type="ECO:0000256" key="16">
    <source>
        <dbReference type="SAM" id="Phobius"/>
    </source>
</evidence>
<keyword evidence="5 16" id="KW-0812">Transmembrane</keyword>
<feature type="transmembrane region" description="Helical" evidence="16">
    <location>
        <begin position="117"/>
        <end position="139"/>
    </location>
</feature>
<feature type="transmembrane region" description="Helical" evidence="16">
    <location>
        <begin position="180"/>
        <end position="201"/>
    </location>
</feature>
<dbReference type="InterPro" id="IPR050814">
    <property type="entry name" value="Myo-inositol_Transporter"/>
</dbReference>
<keyword evidence="4 15" id="KW-0813">Transport</keyword>
<protein>
    <recommendedName>
        <fullName evidence="14">Hexose transporter 1</fullName>
    </recommendedName>
</protein>
<feature type="transmembrane region" description="Helical" evidence="16">
    <location>
        <begin position="301"/>
        <end position="321"/>
    </location>
</feature>
<dbReference type="PRINTS" id="PR00171">
    <property type="entry name" value="SUGRTRNSPORT"/>
</dbReference>
<dbReference type="PROSITE" id="PS50850">
    <property type="entry name" value="MFS"/>
    <property type="match status" value="1"/>
</dbReference>
<evidence type="ECO:0000256" key="2">
    <source>
        <dbReference type="ARBA" id="ARBA00010992"/>
    </source>
</evidence>
<evidence type="ECO:0000256" key="8">
    <source>
        <dbReference type="ARBA" id="ARBA00044637"/>
    </source>
</evidence>
<dbReference type="InterPro" id="IPR036259">
    <property type="entry name" value="MFS_trans_sf"/>
</dbReference>
<evidence type="ECO:0000256" key="10">
    <source>
        <dbReference type="ARBA" id="ARBA00044656"/>
    </source>
</evidence>
<accession>A0A7S3X432</accession>
<dbReference type="PROSITE" id="PS00217">
    <property type="entry name" value="SUGAR_TRANSPORT_2"/>
    <property type="match status" value="1"/>
</dbReference>
<evidence type="ECO:0000259" key="17">
    <source>
        <dbReference type="PROSITE" id="PS50850"/>
    </source>
</evidence>
<dbReference type="NCBIfam" id="TIGR00879">
    <property type="entry name" value="SP"/>
    <property type="match status" value="1"/>
</dbReference>
<dbReference type="Pfam" id="PF00083">
    <property type="entry name" value="Sugar_tr"/>
    <property type="match status" value="1"/>
</dbReference>
<dbReference type="GO" id="GO:0022857">
    <property type="term" value="F:transmembrane transporter activity"/>
    <property type="evidence" value="ECO:0007669"/>
    <property type="project" value="InterPro"/>
</dbReference>
<dbReference type="AlphaFoldDB" id="A0A7S3X432"/>
<evidence type="ECO:0000256" key="1">
    <source>
        <dbReference type="ARBA" id="ARBA00004141"/>
    </source>
</evidence>
<comment type="catalytic activity">
    <reaction evidence="8">
        <text>D-galactose(in) = D-galactose(out)</text>
        <dbReference type="Rhea" id="RHEA:34915"/>
        <dbReference type="ChEBI" id="CHEBI:4139"/>
    </reaction>
    <physiologicalReaction direction="right-to-left" evidence="8">
        <dbReference type="Rhea" id="RHEA:34917"/>
    </physiologicalReaction>
</comment>
<evidence type="ECO:0000256" key="6">
    <source>
        <dbReference type="ARBA" id="ARBA00022989"/>
    </source>
</evidence>
<evidence type="ECO:0000256" key="7">
    <source>
        <dbReference type="ARBA" id="ARBA00023136"/>
    </source>
</evidence>
<organism evidence="18">
    <name type="scientific">Strombidinopsis acuminata</name>
    <dbReference type="NCBI Taxonomy" id="141414"/>
    <lineage>
        <taxon>Eukaryota</taxon>
        <taxon>Sar</taxon>
        <taxon>Alveolata</taxon>
        <taxon>Ciliophora</taxon>
        <taxon>Intramacronucleata</taxon>
        <taxon>Spirotrichea</taxon>
        <taxon>Choreotrichia</taxon>
        <taxon>Choreotrichida</taxon>
        <taxon>Strombidinopsidae</taxon>
        <taxon>Strombidinopsis</taxon>
    </lineage>
</organism>
<feature type="transmembrane region" description="Helical" evidence="16">
    <location>
        <begin position="333"/>
        <end position="352"/>
    </location>
</feature>
<comment type="catalytic activity">
    <reaction evidence="10">
        <text>D-xylose(out) = D-xylose(in)</text>
        <dbReference type="Rhea" id="RHEA:78427"/>
        <dbReference type="ChEBI" id="CHEBI:53455"/>
    </reaction>
    <physiologicalReaction direction="left-to-right" evidence="10">
        <dbReference type="Rhea" id="RHEA:78428"/>
    </physiologicalReaction>
</comment>
<feature type="domain" description="Major facilitator superfamily (MFS) profile" evidence="17">
    <location>
        <begin position="27"/>
        <end position="449"/>
    </location>
</feature>
<evidence type="ECO:0000256" key="12">
    <source>
        <dbReference type="ARBA" id="ARBA00044668"/>
    </source>
</evidence>
<dbReference type="InterPro" id="IPR003663">
    <property type="entry name" value="Sugar/inositol_transpt"/>
</dbReference>
<dbReference type="Gene3D" id="1.20.1250.20">
    <property type="entry name" value="MFS general substrate transporter like domains"/>
    <property type="match status" value="1"/>
</dbReference>
<dbReference type="GO" id="GO:0016020">
    <property type="term" value="C:membrane"/>
    <property type="evidence" value="ECO:0007669"/>
    <property type="project" value="UniProtKB-SubCell"/>
</dbReference>
<evidence type="ECO:0000256" key="9">
    <source>
        <dbReference type="ARBA" id="ARBA00044648"/>
    </source>
</evidence>
<feature type="transmembrane region" description="Helical" evidence="16">
    <location>
        <begin position="266"/>
        <end position="289"/>
    </location>
</feature>
<comment type="catalytic activity">
    <reaction evidence="13">
        <text>D-fructose(out) = D-fructose(in)</text>
        <dbReference type="Rhea" id="RHEA:60372"/>
        <dbReference type="ChEBI" id="CHEBI:37721"/>
    </reaction>
    <physiologicalReaction direction="left-to-right" evidence="13">
        <dbReference type="Rhea" id="RHEA:60373"/>
    </physiologicalReaction>
</comment>
<dbReference type="SUPFAM" id="SSF103473">
    <property type="entry name" value="MFS general substrate transporter"/>
    <property type="match status" value="1"/>
</dbReference>
<keyword evidence="6 16" id="KW-1133">Transmembrane helix</keyword>
<evidence type="ECO:0000256" key="5">
    <source>
        <dbReference type="ARBA" id="ARBA00022692"/>
    </source>
</evidence>
<dbReference type="InterPro" id="IPR005829">
    <property type="entry name" value="Sugar_transporter_CS"/>
</dbReference>
<evidence type="ECO:0000256" key="3">
    <source>
        <dbReference type="ARBA" id="ARBA00011738"/>
    </source>
</evidence>
<feature type="transmembrane region" description="Helical" evidence="16">
    <location>
        <begin position="151"/>
        <end position="174"/>
    </location>
</feature>